<dbReference type="Proteomes" id="UP000256869">
    <property type="component" value="Unassembled WGS sequence"/>
</dbReference>
<dbReference type="RefSeq" id="WP_115993265.1">
    <property type="nucleotide sequence ID" value="NZ_QRDY01000007.1"/>
</dbReference>
<dbReference type="InterPro" id="IPR011042">
    <property type="entry name" value="6-blade_b-propeller_TolB-like"/>
</dbReference>
<gene>
    <name evidence="1" type="ORF">DFP95_10748</name>
</gene>
<evidence type="ECO:0000313" key="2">
    <source>
        <dbReference type="Proteomes" id="UP000256869"/>
    </source>
</evidence>
<dbReference type="SUPFAM" id="SSF82171">
    <property type="entry name" value="DPP6 N-terminal domain-like"/>
    <property type="match status" value="1"/>
</dbReference>
<comment type="caution">
    <text evidence="1">The sequence shown here is derived from an EMBL/GenBank/DDBJ whole genome shotgun (WGS) entry which is preliminary data.</text>
</comment>
<evidence type="ECO:0000313" key="1">
    <source>
        <dbReference type="EMBL" id="RED59210.1"/>
    </source>
</evidence>
<reference evidence="1 2" key="1">
    <citation type="submission" date="2018-07" db="EMBL/GenBank/DDBJ databases">
        <title>Genomic Encyclopedia of Type Strains, Phase III (KMG-III): the genomes of soil and plant-associated and newly described type strains.</title>
        <authorList>
            <person name="Whitman W."/>
        </authorList>
    </citation>
    <scope>NUCLEOTIDE SEQUENCE [LARGE SCALE GENOMIC DNA]</scope>
    <source>
        <strain evidence="1 2">CECT 8236</strain>
    </source>
</reference>
<accession>A0A3D9IC36</accession>
<dbReference type="PROSITE" id="PS51257">
    <property type="entry name" value="PROKAR_LIPOPROTEIN"/>
    <property type="match status" value="1"/>
</dbReference>
<proteinExistence type="predicted"/>
<dbReference type="Gene3D" id="2.130.10.10">
    <property type="entry name" value="YVTN repeat-like/Quinoprotein amine dehydrogenase"/>
    <property type="match status" value="1"/>
</dbReference>
<dbReference type="AlphaFoldDB" id="A0A3D9IC36"/>
<keyword evidence="2" id="KW-1185">Reference proteome</keyword>
<dbReference type="InterPro" id="IPR015943">
    <property type="entry name" value="WD40/YVTN_repeat-like_dom_sf"/>
</dbReference>
<evidence type="ECO:0008006" key="3">
    <source>
        <dbReference type="Google" id="ProtNLM"/>
    </source>
</evidence>
<sequence>MKIRNLAGISLIALLVAAMSGCMGRLQSETIIIPDTETEVASAPANAPFEVKTIYRLPSVDSENNEGYVWVGPESLVVSLWNKSPEQLLGRVGYPYDKLMKLPSPGPDISIDGFSPDGRYMAGFARGESGFQIKLLTLSDGQEQVIDTITTSKFLLGSSVWSPNGRFVSYLLGDAGIKETRISVYDVNKKIGKSYTIPGSKEKMNLSSAILADDGKSALIVKETYEGWGFQLGTWQGSEFSTEYEHSLSADIQVAWLNNDQIAFVGTDRTLFLYDRRNKMISVLREQVVGFQLSSDRQYMAFSTNEDKIYVSKLQGNNLLNEKMVYQGVVSSRMSWSPDNGKLLVQGRKPYSRASQAAEAAPAVISNSPFIIEFQ</sequence>
<protein>
    <recommendedName>
        <fullName evidence="3">WD40 repeat protein</fullName>
    </recommendedName>
</protein>
<name>A0A3D9IC36_9BACL</name>
<dbReference type="OrthoDB" id="2663372at2"/>
<dbReference type="EMBL" id="QRDY01000007">
    <property type="protein sequence ID" value="RED59210.1"/>
    <property type="molecule type" value="Genomic_DNA"/>
</dbReference>
<organism evidence="1 2">
    <name type="scientific">Cohnella lupini</name>
    <dbReference type="NCBI Taxonomy" id="1294267"/>
    <lineage>
        <taxon>Bacteria</taxon>
        <taxon>Bacillati</taxon>
        <taxon>Bacillota</taxon>
        <taxon>Bacilli</taxon>
        <taxon>Bacillales</taxon>
        <taxon>Paenibacillaceae</taxon>
        <taxon>Cohnella</taxon>
    </lineage>
</organism>
<dbReference type="Gene3D" id="2.120.10.30">
    <property type="entry name" value="TolB, C-terminal domain"/>
    <property type="match status" value="1"/>
</dbReference>